<protein>
    <submittedName>
        <fullName evidence="1">Uncharacterized protein</fullName>
    </submittedName>
</protein>
<evidence type="ECO:0000313" key="2">
    <source>
        <dbReference type="Proteomes" id="UP001589906"/>
    </source>
</evidence>
<organism evidence="1 2">
    <name type="scientific">Brevundimonas balnearis</name>
    <dbReference type="NCBI Taxonomy" id="1572858"/>
    <lineage>
        <taxon>Bacteria</taxon>
        <taxon>Pseudomonadati</taxon>
        <taxon>Pseudomonadota</taxon>
        <taxon>Alphaproteobacteria</taxon>
        <taxon>Caulobacterales</taxon>
        <taxon>Caulobacteraceae</taxon>
        <taxon>Brevundimonas</taxon>
    </lineage>
</organism>
<dbReference type="Proteomes" id="UP001589906">
    <property type="component" value="Unassembled WGS sequence"/>
</dbReference>
<name>A0ABV6R104_9CAUL</name>
<keyword evidence="2" id="KW-1185">Reference proteome</keyword>
<gene>
    <name evidence="1" type="ORF">ACFFGE_05330</name>
</gene>
<dbReference type="EMBL" id="JBHLSW010000003">
    <property type="protein sequence ID" value="MFC0633301.1"/>
    <property type="molecule type" value="Genomic_DNA"/>
</dbReference>
<proteinExistence type="predicted"/>
<sequence>MITPGTLPLVAQRWTPFVYTIDFEGLDFTGATMAMHVRLYADAPGDPIIALANASPSSQGLSVAVATADGVPTSTVQIRINEATLEAVLLNAGLPGASVKLVYDMHITGGGFEKTRWLEGDFTIRPGATQ</sequence>
<accession>A0ABV6R104</accession>
<evidence type="ECO:0000313" key="1">
    <source>
        <dbReference type="EMBL" id="MFC0633301.1"/>
    </source>
</evidence>
<reference evidence="1 2" key="1">
    <citation type="submission" date="2024-09" db="EMBL/GenBank/DDBJ databases">
        <authorList>
            <person name="Sun Q."/>
            <person name="Mori K."/>
        </authorList>
    </citation>
    <scope>NUCLEOTIDE SEQUENCE [LARGE SCALE GENOMIC DNA]</scope>
    <source>
        <strain evidence="1 2">NCAIM B.02621</strain>
    </source>
</reference>
<comment type="caution">
    <text evidence="1">The sequence shown here is derived from an EMBL/GenBank/DDBJ whole genome shotgun (WGS) entry which is preliminary data.</text>
</comment>
<dbReference type="RefSeq" id="WP_376835025.1">
    <property type="nucleotide sequence ID" value="NZ_JBHLSW010000003.1"/>
</dbReference>